<feature type="compositionally biased region" description="Polar residues" evidence="1">
    <location>
        <begin position="28"/>
        <end position="38"/>
    </location>
</feature>
<proteinExistence type="predicted"/>
<sequence length="264" mass="29463">MSAPASKPTEKGERSLERPQTPPPAYGDSSTSHLTSPQPGSSHSRAPSPAPSAPPPGPLTLTFSAPIIHPPPPSAALYLVPTAMTSKGLPLRFQRLIPNANSSKATERDLYEAVHESVSDQYFIKGLRPRCLVQQAKLKFSLSVRTYTPFDIRTIETAGDKKERRVVSFDGEEFWYYPKNAKGKEGDKVRVARIRECPGGDKQGEIEIADGVEEGVRDLVTLGWIVGIWKDGESQRRRMDDSRGSVRYTLKKMSKMDPRWWMWI</sequence>
<dbReference type="Proteomes" id="UP000275078">
    <property type="component" value="Unassembled WGS sequence"/>
</dbReference>
<dbReference type="AlphaFoldDB" id="A0A3N4ITS9"/>
<organism evidence="2 3">
    <name type="scientific">Ascobolus immersus RN42</name>
    <dbReference type="NCBI Taxonomy" id="1160509"/>
    <lineage>
        <taxon>Eukaryota</taxon>
        <taxon>Fungi</taxon>
        <taxon>Dikarya</taxon>
        <taxon>Ascomycota</taxon>
        <taxon>Pezizomycotina</taxon>
        <taxon>Pezizomycetes</taxon>
        <taxon>Pezizales</taxon>
        <taxon>Ascobolaceae</taxon>
        <taxon>Ascobolus</taxon>
    </lineage>
</organism>
<dbReference type="EMBL" id="ML119646">
    <property type="protein sequence ID" value="RPA87671.1"/>
    <property type="molecule type" value="Genomic_DNA"/>
</dbReference>
<feature type="compositionally biased region" description="Basic and acidic residues" evidence="1">
    <location>
        <begin position="8"/>
        <end position="17"/>
    </location>
</feature>
<reference evidence="2 3" key="1">
    <citation type="journal article" date="2018" name="Nat. Ecol. Evol.">
        <title>Pezizomycetes genomes reveal the molecular basis of ectomycorrhizal truffle lifestyle.</title>
        <authorList>
            <person name="Murat C."/>
            <person name="Payen T."/>
            <person name="Noel B."/>
            <person name="Kuo A."/>
            <person name="Morin E."/>
            <person name="Chen J."/>
            <person name="Kohler A."/>
            <person name="Krizsan K."/>
            <person name="Balestrini R."/>
            <person name="Da Silva C."/>
            <person name="Montanini B."/>
            <person name="Hainaut M."/>
            <person name="Levati E."/>
            <person name="Barry K.W."/>
            <person name="Belfiori B."/>
            <person name="Cichocki N."/>
            <person name="Clum A."/>
            <person name="Dockter R.B."/>
            <person name="Fauchery L."/>
            <person name="Guy J."/>
            <person name="Iotti M."/>
            <person name="Le Tacon F."/>
            <person name="Lindquist E.A."/>
            <person name="Lipzen A."/>
            <person name="Malagnac F."/>
            <person name="Mello A."/>
            <person name="Molinier V."/>
            <person name="Miyauchi S."/>
            <person name="Poulain J."/>
            <person name="Riccioni C."/>
            <person name="Rubini A."/>
            <person name="Sitrit Y."/>
            <person name="Splivallo R."/>
            <person name="Traeger S."/>
            <person name="Wang M."/>
            <person name="Zifcakova L."/>
            <person name="Wipf D."/>
            <person name="Zambonelli A."/>
            <person name="Paolocci F."/>
            <person name="Nowrousian M."/>
            <person name="Ottonello S."/>
            <person name="Baldrian P."/>
            <person name="Spatafora J.W."/>
            <person name="Henrissat B."/>
            <person name="Nagy L.G."/>
            <person name="Aury J.M."/>
            <person name="Wincker P."/>
            <person name="Grigoriev I.V."/>
            <person name="Bonfante P."/>
            <person name="Martin F.M."/>
        </authorList>
    </citation>
    <scope>NUCLEOTIDE SEQUENCE [LARGE SCALE GENOMIC DNA]</scope>
    <source>
        <strain evidence="2 3">RN42</strain>
    </source>
</reference>
<gene>
    <name evidence="2" type="ORF">BJ508DRAFT_410416</name>
</gene>
<evidence type="ECO:0000313" key="3">
    <source>
        <dbReference type="Proteomes" id="UP000275078"/>
    </source>
</evidence>
<keyword evidence="3" id="KW-1185">Reference proteome</keyword>
<feature type="compositionally biased region" description="Pro residues" evidence="1">
    <location>
        <begin position="48"/>
        <end position="58"/>
    </location>
</feature>
<name>A0A3N4ITS9_ASCIM</name>
<evidence type="ECO:0000313" key="2">
    <source>
        <dbReference type="EMBL" id="RPA87671.1"/>
    </source>
</evidence>
<feature type="region of interest" description="Disordered" evidence="1">
    <location>
        <begin position="1"/>
        <end position="66"/>
    </location>
</feature>
<evidence type="ECO:0000256" key="1">
    <source>
        <dbReference type="SAM" id="MobiDB-lite"/>
    </source>
</evidence>
<accession>A0A3N4ITS9</accession>
<protein>
    <submittedName>
        <fullName evidence="2">Uncharacterized protein</fullName>
    </submittedName>
</protein>